<organism evidence="2 3">
    <name type="scientific">Candidatus Magasanikbacteria bacterium RIFCSPHIGHO2_01_FULL_47_8</name>
    <dbReference type="NCBI Taxonomy" id="1798673"/>
    <lineage>
        <taxon>Bacteria</taxon>
        <taxon>Candidatus Magasanikiibacteriota</taxon>
    </lineage>
</organism>
<dbReference type="Proteomes" id="UP000177953">
    <property type="component" value="Unassembled WGS sequence"/>
</dbReference>
<feature type="domain" description="AFP-like" evidence="1">
    <location>
        <begin position="301"/>
        <end position="357"/>
    </location>
</feature>
<dbReference type="PANTHER" id="PTHR42966:SF2">
    <property type="entry name" value="PSEUDAMINIC ACID SYNTHASE"/>
    <property type="match status" value="1"/>
</dbReference>
<evidence type="ECO:0000313" key="3">
    <source>
        <dbReference type="Proteomes" id="UP000177953"/>
    </source>
</evidence>
<dbReference type="GO" id="GO:0047444">
    <property type="term" value="F:N-acylneuraminate-9-phosphate synthase activity"/>
    <property type="evidence" value="ECO:0007669"/>
    <property type="project" value="TreeGrafter"/>
</dbReference>
<dbReference type="InterPro" id="IPR036732">
    <property type="entry name" value="AFP_Neu5c_C_sf"/>
</dbReference>
<dbReference type="InterPro" id="IPR013785">
    <property type="entry name" value="Aldolase_TIM"/>
</dbReference>
<dbReference type="SUPFAM" id="SSF51269">
    <property type="entry name" value="AFP III-like domain"/>
    <property type="match status" value="1"/>
</dbReference>
<gene>
    <name evidence="2" type="ORF">A2754_02120</name>
</gene>
<dbReference type="EMBL" id="MFPU01000006">
    <property type="protein sequence ID" value="OGH70536.1"/>
    <property type="molecule type" value="Genomic_DNA"/>
</dbReference>
<protein>
    <submittedName>
        <fullName evidence="2">Pseudaminic acid synthase</fullName>
    </submittedName>
</protein>
<dbReference type="SMART" id="SM00858">
    <property type="entry name" value="SAF"/>
    <property type="match status" value="1"/>
</dbReference>
<name>A0A1F6MFX6_9BACT</name>
<dbReference type="InterPro" id="IPR051690">
    <property type="entry name" value="PseI-like"/>
</dbReference>
<dbReference type="InterPro" id="IPR013132">
    <property type="entry name" value="PseI/NeuA/B-like_N"/>
</dbReference>
<sequence length="357" mass="40117">MFTIQTPKGKRTIGPNHPCFIIAEMSANHGQNYDKAVEIVRAAAAAGADAIKLQSYLPISLTIDSDKEWFVVGGKDNPDSWQKETFFKLYQKAFTPREWHDDLKKLAESLGLVFFSTPYAPEDVDFLEHLGVPMYKVASYEATDIPLLKRIAKKGKPVIMSVGFATLEEIELSVATLREAGCKDLALLHCVTSYTDKPAVEYSNLRTMQDMAERFQAVIGFSDNNGGVEVPAIAAAMGAAIIEKHFVLDNNDQTFDARFSLNKNDFKEMVDRIRAEEKIMGSVKYGPQTEPEKYNRRFRRSLFVSQNIKKGDKFTSENIRSVRPANGLETKYYDEVLGKKAVKDIEFGTPLSWDLIS</sequence>
<dbReference type="GO" id="GO:0016051">
    <property type="term" value="P:carbohydrate biosynthetic process"/>
    <property type="evidence" value="ECO:0007669"/>
    <property type="project" value="InterPro"/>
</dbReference>
<dbReference type="InterPro" id="IPR057736">
    <property type="entry name" value="SAF_PseI/NeuA/NeuB"/>
</dbReference>
<dbReference type="PROSITE" id="PS50844">
    <property type="entry name" value="AFP_LIKE"/>
    <property type="match status" value="1"/>
</dbReference>
<dbReference type="NCBIfam" id="TIGR03586">
    <property type="entry name" value="PseI"/>
    <property type="match status" value="1"/>
</dbReference>
<proteinExistence type="predicted"/>
<evidence type="ECO:0000313" key="2">
    <source>
        <dbReference type="EMBL" id="OGH70536.1"/>
    </source>
</evidence>
<dbReference type="Pfam" id="PF08666">
    <property type="entry name" value="SAF"/>
    <property type="match status" value="1"/>
</dbReference>
<reference evidence="2 3" key="1">
    <citation type="journal article" date="2016" name="Nat. Commun.">
        <title>Thousands of microbial genomes shed light on interconnected biogeochemical processes in an aquifer system.</title>
        <authorList>
            <person name="Anantharaman K."/>
            <person name="Brown C.T."/>
            <person name="Hug L.A."/>
            <person name="Sharon I."/>
            <person name="Castelle C.J."/>
            <person name="Probst A.J."/>
            <person name="Thomas B.C."/>
            <person name="Singh A."/>
            <person name="Wilkins M.J."/>
            <person name="Karaoz U."/>
            <person name="Brodie E.L."/>
            <person name="Williams K.H."/>
            <person name="Hubbard S.S."/>
            <person name="Banfield J.F."/>
        </authorList>
    </citation>
    <scope>NUCLEOTIDE SEQUENCE [LARGE SCALE GENOMIC DNA]</scope>
</reference>
<dbReference type="InterPro" id="IPR006190">
    <property type="entry name" value="SAF_AFP_Neu5Ac"/>
</dbReference>
<dbReference type="PANTHER" id="PTHR42966">
    <property type="entry name" value="N-ACETYLNEURAMINATE SYNTHASE"/>
    <property type="match status" value="1"/>
</dbReference>
<dbReference type="SUPFAM" id="SSF51569">
    <property type="entry name" value="Aldolase"/>
    <property type="match status" value="1"/>
</dbReference>
<comment type="caution">
    <text evidence="2">The sequence shown here is derived from an EMBL/GenBank/DDBJ whole genome shotgun (WGS) entry which is preliminary data.</text>
</comment>
<dbReference type="InterPro" id="IPR013974">
    <property type="entry name" value="SAF"/>
</dbReference>
<evidence type="ECO:0000259" key="1">
    <source>
        <dbReference type="PROSITE" id="PS50844"/>
    </source>
</evidence>
<dbReference type="CDD" id="cd11615">
    <property type="entry name" value="SAF_NeuB_like"/>
    <property type="match status" value="1"/>
</dbReference>
<dbReference type="Gene3D" id="3.90.1210.10">
    <property type="entry name" value="Antifreeze-like/N-acetylneuraminic acid synthase C-terminal domain"/>
    <property type="match status" value="1"/>
</dbReference>
<dbReference type="InterPro" id="IPR020030">
    <property type="entry name" value="Pseudaminic_synth_PseI"/>
</dbReference>
<accession>A0A1F6MFX6</accession>
<dbReference type="Gene3D" id="3.20.20.70">
    <property type="entry name" value="Aldolase class I"/>
    <property type="match status" value="1"/>
</dbReference>
<dbReference type="Pfam" id="PF03102">
    <property type="entry name" value="NeuB"/>
    <property type="match status" value="1"/>
</dbReference>
<dbReference type="AlphaFoldDB" id="A0A1F6MFX6"/>